<dbReference type="Proteomes" id="UP000805193">
    <property type="component" value="Unassembled WGS sequence"/>
</dbReference>
<reference evidence="1 2" key="1">
    <citation type="journal article" date="2020" name="Cell">
        <title>Large-Scale Comparative Analyses of Tick Genomes Elucidate Their Genetic Diversity and Vector Capacities.</title>
        <authorList>
            <consortium name="Tick Genome and Microbiome Consortium (TIGMIC)"/>
            <person name="Jia N."/>
            <person name="Wang J."/>
            <person name="Shi W."/>
            <person name="Du L."/>
            <person name="Sun Y."/>
            <person name="Zhan W."/>
            <person name="Jiang J.F."/>
            <person name="Wang Q."/>
            <person name="Zhang B."/>
            <person name="Ji P."/>
            <person name="Bell-Sakyi L."/>
            <person name="Cui X.M."/>
            <person name="Yuan T.T."/>
            <person name="Jiang B.G."/>
            <person name="Yang W.F."/>
            <person name="Lam T.T."/>
            <person name="Chang Q.C."/>
            <person name="Ding S.J."/>
            <person name="Wang X.J."/>
            <person name="Zhu J.G."/>
            <person name="Ruan X.D."/>
            <person name="Zhao L."/>
            <person name="Wei J.T."/>
            <person name="Ye R.Z."/>
            <person name="Que T.C."/>
            <person name="Du C.H."/>
            <person name="Zhou Y.H."/>
            <person name="Cheng J.X."/>
            <person name="Dai P.F."/>
            <person name="Guo W.B."/>
            <person name="Han X.H."/>
            <person name="Huang E.J."/>
            <person name="Li L.F."/>
            <person name="Wei W."/>
            <person name="Gao Y.C."/>
            <person name="Liu J.Z."/>
            <person name="Shao H.Z."/>
            <person name="Wang X."/>
            <person name="Wang C.C."/>
            <person name="Yang T.C."/>
            <person name="Huo Q.B."/>
            <person name="Li W."/>
            <person name="Chen H.Y."/>
            <person name="Chen S.E."/>
            <person name="Zhou L.G."/>
            <person name="Ni X.B."/>
            <person name="Tian J.H."/>
            <person name="Sheng Y."/>
            <person name="Liu T."/>
            <person name="Pan Y.S."/>
            <person name="Xia L.Y."/>
            <person name="Li J."/>
            <person name="Zhao F."/>
            <person name="Cao W.C."/>
        </authorList>
    </citation>
    <scope>NUCLEOTIDE SEQUENCE [LARGE SCALE GENOMIC DNA]</scope>
    <source>
        <strain evidence="1">Iper-2018</strain>
    </source>
</reference>
<dbReference type="EMBL" id="JABSTQ010003230">
    <property type="protein sequence ID" value="KAG0443562.1"/>
    <property type="molecule type" value="Genomic_DNA"/>
</dbReference>
<accession>A0AC60QV87</accession>
<name>A0AC60QV87_IXOPE</name>
<sequence length="60" mass="6616">MAIQTQPAWQCFEAILFALRTSTSFVGTVPHFCRGRKRTHPFRDLSPIKAGVASAIPAKT</sequence>
<comment type="caution">
    <text evidence="1">The sequence shown here is derived from an EMBL/GenBank/DDBJ whole genome shotgun (WGS) entry which is preliminary data.</text>
</comment>
<evidence type="ECO:0000313" key="1">
    <source>
        <dbReference type="EMBL" id="KAG0443562.1"/>
    </source>
</evidence>
<organism evidence="1 2">
    <name type="scientific">Ixodes persulcatus</name>
    <name type="common">Taiga tick</name>
    <dbReference type="NCBI Taxonomy" id="34615"/>
    <lineage>
        <taxon>Eukaryota</taxon>
        <taxon>Metazoa</taxon>
        <taxon>Ecdysozoa</taxon>
        <taxon>Arthropoda</taxon>
        <taxon>Chelicerata</taxon>
        <taxon>Arachnida</taxon>
        <taxon>Acari</taxon>
        <taxon>Parasitiformes</taxon>
        <taxon>Ixodida</taxon>
        <taxon>Ixodoidea</taxon>
        <taxon>Ixodidae</taxon>
        <taxon>Ixodinae</taxon>
        <taxon>Ixodes</taxon>
    </lineage>
</organism>
<protein>
    <submittedName>
        <fullName evidence="1">Uncharacterized protein</fullName>
    </submittedName>
</protein>
<feature type="non-terminal residue" evidence="1">
    <location>
        <position position="60"/>
    </location>
</feature>
<keyword evidence="2" id="KW-1185">Reference proteome</keyword>
<proteinExistence type="predicted"/>
<evidence type="ECO:0000313" key="2">
    <source>
        <dbReference type="Proteomes" id="UP000805193"/>
    </source>
</evidence>
<gene>
    <name evidence="1" type="ORF">HPB47_014778</name>
</gene>